<dbReference type="InterPro" id="IPR045843">
    <property type="entry name" value="IND-like"/>
</dbReference>
<keyword evidence="4" id="KW-0804">Transcription</keyword>
<dbReference type="Proteomes" id="UP001642360">
    <property type="component" value="Unassembled WGS sequence"/>
</dbReference>
<protein>
    <recommendedName>
        <fullName evidence="7">BHLH domain-containing protein</fullName>
    </recommendedName>
</protein>
<dbReference type="SMART" id="SM00353">
    <property type="entry name" value="HLH"/>
    <property type="match status" value="1"/>
</dbReference>
<dbReference type="SUPFAM" id="SSF47459">
    <property type="entry name" value="HLH, helix-loop-helix DNA-binding domain"/>
    <property type="match status" value="1"/>
</dbReference>
<evidence type="ECO:0000256" key="3">
    <source>
        <dbReference type="ARBA" id="ARBA00023125"/>
    </source>
</evidence>
<dbReference type="GO" id="GO:0005634">
    <property type="term" value="C:nucleus"/>
    <property type="evidence" value="ECO:0007669"/>
    <property type="project" value="UniProtKB-SubCell"/>
</dbReference>
<dbReference type="GO" id="GO:0048766">
    <property type="term" value="P:root hair initiation"/>
    <property type="evidence" value="ECO:0007669"/>
    <property type="project" value="UniProtKB-ARBA"/>
</dbReference>
<dbReference type="GO" id="GO:0006355">
    <property type="term" value="P:regulation of DNA-templated transcription"/>
    <property type="evidence" value="ECO:0007669"/>
    <property type="project" value="UniProtKB-ARBA"/>
</dbReference>
<dbReference type="AlphaFoldDB" id="A0ABC8UIT9"/>
<evidence type="ECO:0000256" key="2">
    <source>
        <dbReference type="ARBA" id="ARBA00023015"/>
    </source>
</evidence>
<keyword evidence="5" id="KW-0539">Nucleus</keyword>
<evidence type="ECO:0000313" key="9">
    <source>
        <dbReference type="EMBL" id="CAK9180847.1"/>
    </source>
</evidence>
<organism evidence="9 10">
    <name type="scientific">Ilex paraguariensis</name>
    <name type="common">yerba mate</name>
    <dbReference type="NCBI Taxonomy" id="185542"/>
    <lineage>
        <taxon>Eukaryota</taxon>
        <taxon>Viridiplantae</taxon>
        <taxon>Streptophyta</taxon>
        <taxon>Embryophyta</taxon>
        <taxon>Tracheophyta</taxon>
        <taxon>Spermatophyta</taxon>
        <taxon>Magnoliopsida</taxon>
        <taxon>eudicotyledons</taxon>
        <taxon>Gunneridae</taxon>
        <taxon>Pentapetalae</taxon>
        <taxon>asterids</taxon>
        <taxon>campanulids</taxon>
        <taxon>Aquifoliales</taxon>
        <taxon>Aquifoliaceae</taxon>
        <taxon>Ilex</taxon>
    </lineage>
</organism>
<evidence type="ECO:0000256" key="1">
    <source>
        <dbReference type="ARBA" id="ARBA00004123"/>
    </source>
</evidence>
<evidence type="ECO:0000259" key="7">
    <source>
        <dbReference type="PROSITE" id="PS50888"/>
    </source>
</evidence>
<dbReference type="EMBL" id="CAUOFW020001973">
    <property type="protein sequence ID" value="CAK9150065.1"/>
    <property type="molecule type" value="Genomic_DNA"/>
</dbReference>
<dbReference type="InterPro" id="IPR036638">
    <property type="entry name" value="HLH_DNA-bd_sf"/>
</dbReference>
<evidence type="ECO:0000256" key="5">
    <source>
        <dbReference type="ARBA" id="ARBA00023242"/>
    </source>
</evidence>
<dbReference type="PROSITE" id="PS50888">
    <property type="entry name" value="BHLH"/>
    <property type="match status" value="1"/>
</dbReference>
<feature type="domain" description="BHLH" evidence="7">
    <location>
        <begin position="125"/>
        <end position="174"/>
    </location>
</feature>
<accession>A0ABC8UIT9</accession>
<comment type="subcellular location">
    <subcellularLocation>
        <location evidence="1">Nucleus</location>
    </subcellularLocation>
</comment>
<dbReference type="Pfam" id="PF00010">
    <property type="entry name" value="HLH"/>
    <property type="match status" value="1"/>
</dbReference>
<dbReference type="InterPro" id="IPR011598">
    <property type="entry name" value="bHLH_dom"/>
</dbReference>
<evidence type="ECO:0000313" key="8">
    <source>
        <dbReference type="EMBL" id="CAK9150065.1"/>
    </source>
</evidence>
<dbReference type="FunFam" id="4.10.280.10:FF:000022">
    <property type="entry name" value="Basic helix-loop-helix transcription factor"/>
    <property type="match status" value="1"/>
</dbReference>
<evidence type="ECO:0000256" key="4">
    <source>
        <dbReference type="ARBA" id="ARBA00023163"/>
    </source>
</evidence>
<gene>
    <name evidence="8" type="ORF">ILEXP_LOCUS18175</name>
    <name evidence="9" type="ORF">ILEXP_LOCUS50874</name>
</gene>
<evidence type="ECO:0000313" key="10">
    <source>
        <dbReference type="Proteomes" id="UP001642360"/>
    </source>
</evidence>
<keyword evidence="2" id="KW-0805">Transcription regulation</keyword>
<dbReference type="PANTHER" id="PTHR45914">
    <property type="entry name" value="TRANSCRIPTION FACTOR HEC3-RELATED"/>
    <property type="match status" value="1"/>
</dbReference>
<dbReference type="EMBL" id="CAUOFW020007847">
    <property type="protein sequence ID" value="CAK9180847.1"/>
    <property type="molecule type" value="Genomic_DNA"/>
</dbReference>
<evidence type="ECO:0000256" key="6">
    <source>
        <dbReference type="SAM" id="MobiDB-lite"/>
    </source>
</evidence>
<name>A0ABC8UIT9_9AQUA</name>
<dbReference type="PANTHER" id="PTHR45914:SF60">
    <property type="entry name" value="TRANSCRIPTION FACTOR RSL2-LIKE"/>
    <property type="match status" value="1"/>
</dbReference>
<reference evidence="9 10" key="1">
    <citation type="submission" date="2024-02" db="EMBL/GenBank/DDBJ databases">
        <authorList>
            <person name="Vignale AGUSTIN F."/>
            <person name="Sosa J E."/>
            <person name="Modenutti C."/>
        </authorList>
    </citation>
    <scope>NUCLEOTIDE SEQUENCE [LARGE SCALE GENOMIC DNA]</scope>
</reference>
<dbReference type="Gene3D" id="4.10.280.10">
    <property type="entry name" value="Helix-loop-helix DNA-binding domain"/>
    <property type="match status" value="1"/>
</dbReference>
<keyword evidence="10" id="KW-1185">Reference proteome</keyword>
<proteinExistence type="predicted"/>
<comment type="caution">
    <text evidence="9">The sequence shown here is derived from an EMBL/GenBank/DDBJ whole genome shotgun (WGS) entry which is preliminary data.</text>
</comment>
<sequence>MSNRSMEETGGSLSEAVLCAKTLELSNEPEIPVPEPSTDEMFNDPSHNSKKRTWISGDVQKNKRTMKPKKNQTPNLTHNNDEEISAVLYRQSSSNNCDGGLILRSRSKGAAAFNLNGKKRAIKGSATDPQSLYARRRRERINKRLRVLQNLVPNGTKVDISTMLEEAVQYVKFLQLQIKARNSSSVHFESKIQSF</sequence>
<feature type="region of interest" description="Disordered" evidence="6">
    <location>
        <begin position="28"/>
        <end position="55"/>
    </location>
</feature>
<dbReference type="GO" id="GO:0003677">
    <property type="term" value="F:DNA binding"/>
    <property type="evidence" value="ECO:0007669"/>
    <property type="project" value="UniProtKB-KW"/>
</dbReference>
<keyword evidence="3" id="KW-0238">DNA-binding</keyword>